<keyword evidence="1" id="KW-0812">Transmembrane</keyword>
<dbReference type="EMBL" id="VLTJ01000039">
    <property type="protein sequence ID" value="TSH90161.1"/>
    <property type="molecule type" value="Genomic_DNA"/>
</dbReference>
<protein>
    <submittedName>
        <fullName evidence="2">Uncharacterized protein</fullName>
    </submittedName>
</protein>
<keyword evidence="1" id="KW-1133">Transmembrane helix</keyword>
<evidence type="ECO:0000313" key="2">
    <source>
        <dbReference type="EMBL" id="TSH90161.1"/>
    </source>
</evidence>
<evidence type="ECO:0000256" key="1">
    <source>
        <dbReference type="SAM" id="Phobius"/>
    </source>
</evidence>
<dbReference type="RefSeq" id="WP_143950075.1">
    <property type="nucleotide sequence ID" value="NZ_BAABMB010000003.1"/>
</dbReference>
<name>A0A556ABB4_9BURK</name>
<sequence length="239" mass="26569">MKNEIVLRLLPLQAHDAVATEQALPPGTQVFLAPVPDFPGVEDAVVVSLDPDGAQPVGRVPGNDNSRLFTRLTRGSIASAQVQGAAPRGGVMLRIRVEDFGNSGLPVDTREVLPSRPPRRTAVLSLAEAPTTFERDDVNAWVRQIAARIGEAESRGEDMQAFMDDQFTEMRAYEARLPPASRQRLREWYYQEVSRLDEAYGPAKAWLSGQEQPKQGGIRRWLWLVVILLLVIGMIYEAR</sequence>
<dbReference type="Proteomes" id="UP000318405">
    <property type="component" value="Unassembled WGS sequence"/>
</dbReference>
<dbReference type="AlphaFoldDB" id="A0A556ABB4"/>
<comment type="caution">
    <text evidence="2">The sequence shown here is derived from an EMBL/GenBank/DDBJ whole genome shotgun (WGS) entry which is preliminary data.</text>
</comment>
<reference evidence="2 3" key="1">
    <citation type="submission" date="2019-07" db="EMBL/GenBank/DDBJ databases">
        <title>Qingshengfaniella alkalisoli gen. nov., sp. nov., isolated from saline soil.</title>
        <authorList>
            <person name="Xu L."/>
            <person name="Huang X.-X."/>
            <person name="Sun J.-Q."/>
        </authorList>
    </citation>
    <scope>NUCLEOTIDE SEQUENCE [LARGE SCALE GENOMIC DNA]</scope>
    <source>
        <strain evidence="2 3">DSM 27279</strain>
    </source>
</reference>
<dbReference type="OrthoDB" id="9777844at2"/>
<keyword evidence="3" id="KW-1185">Reference proteome</keyword>
<evidence type="ECO:0000313" key="3">
    <source>
        <dbReference type="Proteomes" id="UP000318405"/>
    </source>
</evidence>
<keyword evidence="1" id="KW-0472">Membrane</keyword>
<gene>
    <name evidence="2" type="ORF">FOZ76_20180</name>
</gene>
<proteinExistence type="predicted"/>
<organism evidence="2 3">
    <name type="scientific">Verticiella sediminum</name>
    <dbReference type="NCBI Taxonomy" id="1247510"/>
    <lineage>
        <taxon>Bacteria</taxon>
        <taxon>Pseudomonadati</taxon>
        <taxon>Pseudomonadota</taxon>
        <taxon>Betaproteobacteria</taxon>
        <taxon>Burkholderiales</taxon>
        <taxon>Alcaligenaceae</taxon>
        <taxon>Verticiella</taxon>
    </lineage>
</organism>
<feature type="transmembrane region" description="Helical" evidence="1">
    <location>
        <begin position="221"/>
        <end position="238"/>
    </location>
</feature>
<accession>A0A556ABB4</accession>